<reference evidence="2 3" key="1">
    <citation type="submission" date="2018-08" db="EMBL/GenBank/DDBJ databases">
        <title>A genome reference for cultivated species of the human gut microbiota.</title>
        <authorList>
            <person name="Zou Y."/>
            <person name="Xue W."/>
            <person name="Luo G."/>
        </authorList>
    </citation>
    <scope>NUCLEOTIDE SEQUENCE [LARGE SCALE GENOMIC DNA]</scope>
    <source>
        <strain evidence="2 3">AF31-21AC</strain>
    </source>
</reference>
<sequence>MFPFDLDDDEIDVEQREEKEPRDYEIDFKTGKLTGKIITGKKAIEQWIIIVLSTDRYFYTQYSWDHGSELNTLIGQNAKQDYVESEVKRMIEDALSVNENITGIENLDCTIEGDKLMASFTAQTVYGEVDINV</sequence>
<feature type="region of interest" description="Disordered" evidence="1">
    <location>
        <begin position="1"/>
        <end position="20"/>
    </location>
</feature>
<evidence type="ECO:0000256" key="1">
    <source>
        <dbReference type="SAM" id="MobiDB-lite"/>
    </source>
</evidence>
<evidence type="ECO:0000313" key="2">
    <source>
        <dbReference type="EMBL" id="RHN07186.1"/>
    </source>
</evidence>
<dbReference type="Pfam" id="PF10934">
    <property type="entry name" value="Sheath_initiator"/>
    <property type="match status" value="1"/>
</dbReference>
<comment type="caution">
    <text evidence="2">The sequence shown here is derived from an EMBL/GenBank/DDBJ whole genome shotgun (WGS) entry which is preliminary data.</text>
</comment>
<gene>
    <name evidence="2" type="ORF">DWZ31_11445</name>
</gene>
<dbReference type="AlphaFoldDB" id="A0A3R6GDN3"/>
<feature type="compositionally biased region" description="Acidic residues" evidence="1">
    <location>
        <begin position="1"/>
        <end position="12"/>
    </location>
</feature>
<proteinExistence type="predicted"/>
<dbReference type="Proteomes" id="UP000283586">
    <property type="component" value="Unassembled WGS sequence"/>
</dbReference>
<dbReference type="EMBL" id="QRQN01000013">
    <property type="protein sequence ID" value="RHN07186.1"/>
    <property type="molecule type" value="Genomic_DNA"/>
</dbReference>
<dbReference type="Gene3D" id="3.10.450.40">
    <property type="match status" value="1"/>
</dbReference>
<name>A0A3R6GDN3_9FIRM</name>
<dbReference type="RefSeq" id="WP_118412429.1">
    <property type="nucleotide sequence ID" value="NZ_QRPI01000004.1"/>
</dbReference>
<accession>A0A3R6GDN3</accession>
<evidence type="ECO:0000313" key="3">
    <source>
        <dbReference type="Proteomes" id="UP000283586"/>
    </source>
</evidence>
<dbReference type="InterPro" id="IPR020288">
    <property type="entry name" value="Sheath_initiator"/>
</dbReference>
<protein>
    <submittedName>
        <fullName evidence="2">DUF2634 domain-containing protein</fullName>
    </submittedName>
</protein>
<organism evidence="2 3">
    <name type="scientific">Roseburia intestinalis</name>
    <dbReference type="NCBI Taxonomy" id="166486"/>
    <lineage>
        <taxon>Bacteria</taxon>
        <taxon>Bacillati</taxon>
        <taxon>Bacillota</taxon>
        <taxon>Clostridia</taxon>
        <taxon>Lachnospirales</taxon>
        <taxon>Lachnospiraceae</taxon>
        <taxon>Roseburia</taxon>
    </lineage>
</organism>